<evidence type="ECO:0000313" key="10">
    <source>
        <dbReference type="Proteomes" id="UP000278804"/>
    </source>
</evidence>
<dbReference type="GO" id="GO:0046872">
    <property type="term" value="F:metal ion binding"/>
    <property type="evidence" value="ECO:0007669"/>
    <property type="project" value="UniProtKB-KW"/>
</dbReference>
<keyword evidence="6 8" id="KW-0472">Membrane</keyword>
<keyword evidence="3" id="KW-1003">Cell membrane</keyword>
<name>A0A3Q8S7W1_9FIRM</name>
<evidence type="ECO:0000256" key="2">
    <source>
        <dbReference type="ARBA" id="ARBA00008488"/>
    </source>
</evidence>
<keyword evidence="5 8" id="KW-1133">Transmembrane helix</keyword>
<accession>A0A3Q8S7W1</accession>
<dbReference type="NCBIfam" id="TIGR01065">
    <property type="entry name" value="hlyIII"/>
    <property type="match status" value="1"/>
</dbReference>
<evidence type="ECO:0000256" key="7">
    <source>
        <dbReference type="PIRSR" id="PIRSR604254-1"/>
    </source>
</evidence>
<evidence type="ECO:0000256" key="3">
    <source>
        <dbReference type="ARBA" id="ARBA00022475"/>
    </source>
</evidence>
<feature type="transmembrane region" description="Helical" evidence="8">
    <location>
        <begin position="83"/>
        <end position="101"/>
    </location>
</feature>
<protein>
    <submittedName>
        <fullName evidence="9">Hemolysin III family protein</fullName>
    </submittedName>
</protein>
<dbReference type="Pfam" id="PF03006">
    <property type="entry name" value="HlyIII"/>
    <property type="match status" value="1"/>
</dbReference>
<dbReference type="KEGG" id="eri:EEI45_06780"/>
<dbReference type="AlphaFoldDB" id="A0A3Q8S7W1"/>
<evidence type="ECO:0000256" key="1">
    <source>
        <dbReference type="ARBA" id="ARBA00004651"/>
    </source>
</evidence>
<dbReference type="InterPro" id="IPR004254">
    <property type="entry name" value="AdipoR/HlyIII-related"/>
</dbReference>
<feature type="transmembrane region" description="Helical" evidence="8">
    <location>
        <begin position="142"/>
        <end position="162"/>
    </location>
</feature>
<reference evidence="9 10" key="1">
    <citation type="journal article" date="2020" name="Int. J. Syst. Evol. Microbiol.">
        <title>Description of Erysipelothrix piscisicarius sp. nov., an emergent fish pathogen, and assessment of virulence using a tiger barb (Puntigrus tetrazona) infection model.</title>
        <authorList>
            <person name="Pomaranski E.K."/>
            <person name="Griffin M.J."/>
            <person name="Camus A.C."/>
            <person name="Armwood A.R."/>
            <person name="Shelley J."/>
            <person name="Waldbieser G.C."/>
            <person name="LaFrentz B.R."/>
            <person name="Garcia J.C."/>
            <person name="Yanong R."/>
            <person name="Soto E."/>
        </authorList>
    </citation>
    <scope>NUCLEOTIDE SEQUENCE [LARGE SCALE GENOMIC DNA]</scope>
    <source>
        <strain evidence="9 10">15TAL0474</strain>
    </source>
</reference>
<dbReference type="InterPro" id="IPR005744">
    <property type="entry name" value="Hy-lIII"/>
</dbReference>
<keyword evidence="4 8" id="KW-0812">Transmembrane</keyword>
<evidence type="ECO:0000256" key="5">
    <source>
        <dbReference type="ARBA" id="ARBA00022989"/>
    </source>
</evidence>
<evidence type="ECO:0000256" key="8">
    <source>
        <dbReference type="SAM" id="Phobius"/>
    </source>
</evidence>
<feature type="transmembrane region" description="Helical" evidence="8">
    <location>
        <begin position="47"/>
        <end position="71"/>
    </location>
</feature>
<dbReference type="RefSeq" id="WP_125164638.1">
    <property type="nucleotide sequence ID" value="NZ_CP034234.1"/>
</dbReference>
<feature type="binding site" evidence="7">
    <location>
        <position position="200"/>
    </location>
    <ligand>
        <name>Zn(2+)</name>
        <dbReference type="ChEBI" id="CHEBI:29105"/>
    </ligand>
</feature>
<dbReference type="GO" id="GO:0140911">
    <property type="term" value="F:pore-forming activity"/>
    <property type="evidence" value="ECO:0007669"/>
    <property type="project" value="InterPro"/>
</dbReference>
<keyword evidence="7" id="KW-0862">Zinc</keyword>
<dbReference type="EMBL" id="CP034234">
    <property type="protein sequence ID" value="AZK44470.1"/>
    <property type="molecule type" value="Genomic_DNA"/>
</dbReference>
<evidence type="ECO:0000256" key="4">
    <source>
        <dbReference type="ARBA" id="ARBA00022692"/>
    </source>
</evidence>
<dbReference type="GO" id="GO:0005886">
    <property type="term" value="C:plasma membrane"/>
    <property type="evidence" value="ECO:0007669"/>
    <property type="project" value="UniProtKB-SubCell"/>
</dbReference>
<comment type="subcellular location">
    <subcellularLocation>
        <location evidence="1">Cell membrane</location>
        <topology evidence="1">Multi-pass membrane protein</topology>
    </subcellularLocation>
</comment>
<evidence type="ECO:0000313" key="9">
    <source>
        <dbReference type="EMBL" id="AZK44470.1"/>
    </source>
</evidence>
<feature type="transmembrane region" description="Helical" evidence="8">
    <location>
        <begin position="107"/>
        <end position="130"/>
    </location>
</feature>
<dbReference type="Proteomes" id="UP000278804">
    <property type="component" value="Chromosome"/>
</dbReference>
<evidence type="ECO:0000256" key="6">
    <source>
        <dbReference type="ARBA" id="ARBA00023136"/>
    </source>
</evidence>
<keyword evidence="10" id="KW-1185">Reference proteome</keyword>
<comment type="similarity">
    <text evidence="2">Belongs to the UPF0073 (Hly-III) family.</text>
</comment>
<sequence length="219" mass="24506">MTNENSMKHMIKLSFKEEVLNCVSHGIMALALLISLPYVSIHAYQDGGALLATGEAVFVISLFFMFLGSTLYHSMEYGSNHKYIFRFLDHSFIFVAIAGSYTPIALYAIGGTFGIVIVLIQWLMVVLGILYKALAKNAKPSITVGIYLVMGWTAVVLIPRLLENTTPLFLGLIVLGGVLYSIGAWFYMQKDKKYYHFIWHLFINLASLAHFIAIVFCMA</sequence>
<feature type="transmembrane region" description="Helical" evidence="8">
    <location>
        <begin position="194"/>
        <end position="216"/>
    </location>
</feature>
<feature type="binding site" evidence="7">
    <location>
        <position position="196"/>
    </location>
    <ligand>
        <name>Zn(2+)</name>
        <dbReference type="ChEBI" id="CHEBI:29105"/>
    </ligand>
</feature>
<feature type="transmembrane region" description="Helical" evidence="8">
    <location>
        <begin position="168"/>
        <end position="187"/>
    </location>
</feature>
<feature type="binding site" evidence="7">
    <location>
        <position position="73"/>
    </location>
    <ligand>
        <name>Zn(2+)</name>
        <dbReference type="ChEBI" id="CHEBI:29105"/>
    </ligand>
</feature>
<organism evidence="9 10">
    <name type="scientific">Erysipelothrix piscisicarius</name>
    <dbReference type="NCBI Taxonomy" id="2485784"/>
    <lineage>
        <taxon>Bacteria</taxon>
        <taxon>Bacillati</taxon>
        <taxon>Bacillota</taxon>
        <taxon>Erysipelotrichia</taxon>
        <taxon>Erysipelotrichales</taxon>
        <taxon>Erysipelotrichaceae</taxon>
        <taxon>Erysipelothrix</taxon>
    </lineage>
</organism>
<gene>
    <name evidence="9" type="ORF">EEI45_06780</name>
</gene>
<dbReference type="PANTHER" id="PTHR20855:SF3">
    <property type="entry name" value="LD03007P"/>
    <property type="match status" value="1"/>
</dbReference>
<keyword evidence="7" id="KW-0479">Metal-binding</keyword>
<feature type="transmembrane region" description="Helical" evidence="8">
    <location>
        <begin position="20"/>
        <end position="41"/>
    </location>
</feature>
<dbReference type="PANTHER" id="PTHR20855">
    <property type="entry name" value="ADIPOR/PROGESTIN RECEPTOR-RELATED"/>
    <property type="match status" value="1"/>
</dbReference>
<proteinExistence type="inferred from homology"/>